<protein>
    <recommendedName>
        <fullName evidence="3">Peptidase S1 domain-containing protein</fullName>
    </recommendedName>
</protein>
<feature type="domain" description="Peptidase S1" evidence="3">
    <location>
        <begin position="1"/>
        <end position="96"/>
    </location>
</feature>
<reference evidence="4 5" key="1">
    <citation type="submission" date="2018-11" db="EMBL/GenBank/DDBJ databases">
        <authorList>
            <consortium name="Pathogen Informatics"/>
        </authorList>
    </citation>
    <scope>NUCLEOTIDE SEQUENCE [LARGE SCALE GENOMIC DNA]</scope>
</reference>
<dbReference type="OrthoDB" id="6270251at2759"/>
<gene>
    <name evidence="4" type="ORF">DILT_LOCUS13909</name>
</gene>
<dbReference type="EMBL" id="UYRU01072076">
    <property type="protein sequence ID" value="VDN21792.1"/>
    <property type="molecule type" value="Genomic_DNA"/>
</dbReference>
<dbReference type="InterPro" id="IPR033116">
    <property type="entry name" value="TRYPSIN_SER"/>
</dbReference>
<evidence type="ECO:0000313" key="4">
    <source>
        <dbReference type="EMBL" id="VDN21792.1"/>
    </source>
</evidence>
<evidence type="ECO:0000259" key="3">
    <source>
        <dbReference type="PROSITE" id="PS50240"/>
    </source>
</evidence>
<evidence type="ECO:0000256" key="2">
    <source>
        <dbReference type="ARBA" id="ARBA00024195"/>
    </source>
</evidence>
<dbReference type="Proteomes" id="UP000281553">
    <property type="component" value="Unassembled WGS sequence"/>
</dbReference>
<keyword evidence="5" id="KW-1185">Reference proteome</keyword>
<dbReference type="Gene3D" id="2.40.10.10">
    <property type="entry name" value="Trypsin-like serine proteases"/>
    <property type="match status" value="1"/>
</dbReference>
<dbReference type="InterPro" id="IPR001254">
    <property type="entry name" value="Trypsin_dom"/>
</dbReference>
<sequence>MYMQVLQLPIIAPKVCRKMYKAPINLTETKEFCAGFFKANTGICPGDSGGPLVCEHNGQKLLAGIVSATHAKKPESYPAVFTRVSYFVDWVKSVIEPDAT</sequence>
<keyword evidence="1" id="KW-1015">Disulfide bond</keyword>
<dbReference type="SUPFAM" id="SSF50494">
    <property type="entry name" value="Trypsin-like serine proteases"/>
    <property type="match status" value="1"/>
</dbReference>
<dbReference type="GO" id="GO:0004252">
    <property type="term" value="F:serine-type endopeptidase activity"/>
    <property type="evidence" value="ECO:0007669"/>
    <property type="project" value="InterPro"/>
</dbReference>
<dbReference type="Pfam" id="PF00089">
    <property type="entry name" value="Trypsin"/>
    <property type="match status" value="1"/>
</dbReference>
<dbReference type="PROSITE" id="PS50240">
    <property type="entry name" value="TRYPSIN_DOM"/>
    <property type="match status" value="1"/>
</dbReference>
<dbReference type="InterPro" id="IPR043504">
    <property type="entry name" value="Peptidase_S1_PA_chymotrypsin"/>
</dbReference>
<dbReference type="PANTHER" id="PTHR24256">
    <property type="entry name" value="TRYPTASE-RELATED"/>
    <property type="match status" value="1"/>
</dbReference>
<evidence type="ECO:0000313" key="5">
    <source>
        <dbReference type="Proteomes" id="UP000281553"/>
    </source>
</evidence>
<name>A0A3P7PPD8_DIBLA</name>
<dbReference type="InterPro" id="IPR009003">
    <property type="entry name" value="Peptidase_S1_PA"/>
</dbReference>
<accession>A0A3P7PPD8</accession>
<dbReference type="GO" id="GO:0006508">
    <property type="term" value="P:proteolysis"/>
    <property type="evidence" value="ECO:0007669"/>
    <property type="project" value="InterPro"/>
</dbReference>
<evidence type="ECO:0000256" key="1">
    <source>
        <dbReference type="ARBA" id="ARBA00023157"/>
    </source>
</evidence>
<organism evidence="4 5">
    <name type="scientific">Dibothriocephalus latus</name>
    <name type="common">Fish tapeworm</name>
    <name type="synonym">Diphyllobothrium latum</name>
    <dbReference type="NCBI Taxonomy" id="60516"/>
    <lineage>
        <taxon>Eukaryota</taxon>
        <taxon>Metazoa</taxon>
        <taxon>Spiralia</taxon>
        <taxon>Lophotrochozoa</taxon>
        <taxon>Platyhelminthes</taxon>
        <taxon>Cestoda</taxon>
        <taxon>Eucestoda</taxon>
        <taxon>Diphyllobothriidea</taxon>
        <taxon>Diphyllobothriidae</taxon>
        <taxon>Dibothriocephalus</taxon>
    </lineage>
</organism>
<dbReference type="AlphaFoldDB" id="A0A3P7PPD8"/>
<dbReference type="InterPro" id="IPR051487">
    <property type="entry name" value="Ser/Thr_Proteases_Immune/Dev"/>
</dbReference>
<dbReference type="PROSITE" id="PS00135">
    <property type="entry name" value="TRYPSIN_SER"/>
    <property type="match status" value="1"/>
</dbReference>
<proteinExistence type="inferred from homology"/>
<comment type="similarity">
    <text evidence="2">Belongs to the peptidase S1 family. CLIP subfamily.</text>
</comment>